<organism evidence="1 2">
    <name type="scientific">Phenylobacterium ferrooxidans</name>
    <dbReference type="NCBI Taxonomy" id="2982689"/>
    <lineage>
        <taxon>Bacteria</taxon>
        <taxon>Pseudomonadati</taxon>
        <taxon>Pseudomonadota</taxon>
        <taxon>Alphaproteobacteria</taxon>
        <taxon>Caulobacterales</taxon>
        <taxon>Caulobacteraceae</taxon>
        <taxon>Phenylobacterium</taxon>
    </lineage>
</organism>
<dbReference type="SUPFAM" id="SSF52540">
    <property type="entry name" value="P-loop containing nucleoside triphosphate hydrolases"/>
    <property type="match status" value="1"/>
</dbReference>
<dbReference type="GO" id="GO:0005524">
    <property type="term" value="F:ATP binding"/>
    <property type="evidence" value="ECO:0007669"/>
    <property type="project" value="UniProtKB-KW"/>
</dbReference>
<reference evidence="1 2" key="1">
    <citation type="submission" date="2022-09" db="EMBL/GenBank/DDBJ databases">
        <title>New species of Phenylobacterium.</title>
        <authorList>
            <person name="Mieszkin S."/>
        </authorList>
    </citation>
    <scope>NUCLEOTIDE SEQUENCE [LARGE SCALE GENOMIC DNA]</scope>
    <source>
        <strain evidence="1 2">HK31-G</strain>
    </source>
</reference>
<proteinExistence type="predicted"/>
<dbReference type="EMBL" id="JAOTJD010000005">
    <property type="protein sequence ID" value="MFD3263159.1"/>
    <property type="molecule type" value="Genomic_DNA"/>
</dbReference>
<protein>
    <submittedName>
        <fullName evidence="1">ATP-binding protein</fullName>
    </submittedName>
</protein>
<keyword evidence="2" id="KW-1185">Reference proteome</keyword>
<comment type="caution">
    <text evidence="1">The sequence shown here is derived from an EMBL/GenBank/DDBJ whole genome shotgun (WGS) entry which is preliminary data.</text>
</comment>
<keyword evidence="1" id="KW-0067">ATP-binding</keyword>
<evidence type="ECO:0000313" key="2">
    <source>
        <dbReference type="Proteomes" id="UP001598130"/>
    </source>
</evidence>
<evidence type="ECO:0000313" key="1">
    <source>
        <dbReference type="EMBL" id="MFD3263159.1"/>
    </source>
</evidence>
<sequence length="116" mass="12538">MSTAQAQPNAEFDALIEILRWLKGDAPVFTVTGEQGTGKSRLARNVAEHWSGGHTTLTTADQVARSQAHLRGRDLVIVDECDGSTPAVPIGRRTLFFGTPGAFTNPNIELPSRNRP</sequence>
<name>A0ABW6CJS7_9CAUL</name>
<dbReference type="Proteomes" id="UP001598130">
    <property type="component" value="Unassembled WGS sequence"/>
</dbReference>
<dbReference type="RefSeq" id="WP_377367869.1">
    <property type="nucleotide sequence ID" value="NZ_JAOTJD010000005.1"/>
</dbReference>
<accession>A0ABW6CJS7</accession>
<dbReference type="InterPro" id="IPR027417">
    <property type="entry name" value="P-loop_NTPase"/>
</dbReference>
<gene>
    <name evidence="1" type="ORF">OCL97_04155</name>
</gene>
<keyword evidence="1" id="KW-0547">Nucleotide-binding</keyword>